<organism evidence="1 2">
    <name type="scientific">Nocardioides panzhihuensis</name>
    <dbReference type="NCBI Taxonomy" id="860243"/>
    <lineage>
        <taxon>Bacteria</taxon>
        <taxon>Bacillati</taxon>
        <taxon>Actinomycetota</taxon>
        <taxon>Actinomycetes</taxon>
        <taxon>Propionibacteriales</taxon>
        <taxon>Nocardioidaceae</taxon>
        <taxon>Nocardioides</taxon>
    </lineage>
</organism>
<evidence type="ECO:0000313" key="2">
    <source>
        <dbReference type="Proteomes" id="UP000564496"/>
    </source>
</evidence>
<proteinExistence type="predicted"/>
<dbReference type="AlphaFoldDB" id="A0A7Z0IRB3"/>
<keyword evidence="2" id="KW-1185">Reference proteome</keyword>
<accession>A0A7Z0IRB3</accession>
<gene>
    <name evidence="1" type="ORF">BJ988_001467</name>
</gene>
<name>A0A7Z0IRB3_9ACTN</name>
<evidence type="ECO:0000313" key="1">
    <source>
        <dbReference type="EMBL" id="NYI76819.1"/>
    </source>
</evidence>
<dbReference type="Proteomes" id="UP000564496">
    <property type="component" value="Unassembled WGS sequence"/>
</dbReference>
<dbReference type="EMBL" id="JACBZR010000001">
    <property type="protein sequence ID" value="NYI76819.1"/>
    <property type="molecule type" value="Genomic_DNA"/>
</dbReference>
<sequence length="72" mass="8148">MTIEYPGASRAETGVNRLIRLVVDEVAEAKLNVRRITEGDTKRLEFALTGSHVNAKVIVTNRPSTYWEFNRS</sequence>
<protein>
    <submittedName>
        <fullName evidence="1">Uncharacterized protein</fullName>
    </submittedName>
</protein>
<dbReference type="RefSeq" id="WP_179657426.1">
    <property type="nucleotide sequence ID" value="NZ_JACBZR010000001.1"/>
</dbReference>
<comment type="caution">
    <text evidence="1">The sequence shown here is derived from an EMBL/GenBank/DDBJ whole genome shotgun (WGS) entry which is preliminary data.</text>
</comment>
<reference evidence="1 2" key="1">
    <citation type="submission" date="2020-07" db="EMBL/GenBank/DDBJ databases">
        <title>Sequencing the genomes of 1000 actinobacteria strains.</title>
        <authorList>
            <person name="Klenk H.-P."/>
        </authorList>
    </citation>
    <scope>NUCLEOTIDE SEQUENCE [LARGE SCALE GENOMIC DNA]</scope>
    <source>
        <strain evidence="1 2">DSM 26487</strain>
    </source>
</reference>